<proteinExistence type="predicted"/>
<dbReference type="AlphaFoldDB" id="A0A6C0E0G5"/>
<accession>A0A6C0E0G5</accession>
<evidence type="ECO:0000256" key="2">
    <source>
        <dbReference type="SAM" id="MobiDB-lite"/>
    </source>
</evidence>
<evidence type="ECO:0000256" key="1">
    <source>
        <dbReference type="SAM" id="Coils"/>
    </source>
</evidence>
<keyword evidence="1" id="KW-0175">Coiled coil</keyword>
<feature type="compositionally biased region" description="Basic and acidic residues" evidence="2">
    <location>
        <begin position="57"/>
        <end position="66"/>
    </location>
</feature>
<dbReference type="EMBL" id="MN739708">
    <property type="protein sequence ID" value="QHT22228.1"/>
    <property type="molecule type" value="Genomic_DNA"/>
</dbReference>
<protein>
    <submittedName>
        <fullName evidence="3">Uncharacterized protein</fullName>
    </submittedName>
</protein>
<dbReference type="InterPro" id="IPR043910">
    <property type="entry name" value="DUF5767"/>
</dbReference>
<feature type="compositionally biased region" description="Basic residues" evidence="2">
    <location>
        <begin position="364"/>
        <end position="374"/>
    </location>
</feature>
<evidence type="ECO:0000313" key="3">
    <source>
        <dbReference type="EMBL" id="QHT22228.1"/>
    </source>
</evidence>
<feature type="coiled-coil region" evidence="1">
    <location>
        <begin position="138"/>
        <end position="165"/>
    </location>
</feature>
<reference evidence="3" key="1">
    <citation type="journal article" date="2020" name="Nature">
        <title>Giant virus diversity and host interactions through global metagenomics.</title>
        <authorList>
            <person name="Schulz F."/>
            <person name="Roux S."/>
            <person name="Paez-Espino D."/>
            <person name="Jungbluth S."/>
            <person name="Walsh D.A."/>
            <person name="Denef V.J."/>
            <person name="McMahon K.D."/>
            <person name="Konstantinidis K.T."/>
            <person name="Eloe-Fadrosh E.A."/>
            <person name="Kyrpides N.C."/>
            <person name="Woyke T."/>
        </authorList>
    </citation>
    <scope>NUCLEOTIDE SEQUENCE</scope>
    <source>
        <strain evidence="3">GVMAG-M-3300023179-107</strain>
    </source>
</reference>
<dbReference type="Pfam" id="PF19071">
    <property type="entry name" value="DUF5767"/>
    <property type="match status" value="1"/>
</dbReference>
<sequence>MDDTDNKISMLDFHESDKLEKTSSKSWKSKGKSNKDESEDISFSQLEVMANRKKIKKSTEASEKSKARSIAVDDNAKRTLSSSSSSSITVASRNEEKQKRKERQVMKENGNDYIRREKSELLYKFSKINLKGKWSSLKLDMNNSLEEIKNEYERVRSEIQNERSVAFLKRMLLLGVQGIEMMNNRFDPLGMDLDGWSEALGYSLENQEYDEVLAELYEKYKGVGNMSPEVKLIFMIISSATMFTITKKITKMESSNSFMNMIGSMMGKGQQQPPPPQQHVYQQPVYQKPAFETSYGGEAQTGTETSEDHMPSKLQGPNKIVNENDRLDLENILKTMNERKNSAPQAETDNMSATEELLRSIPIAKKKGRGRPRKNALAVN</sequence>
<organism evidence="3">
    <name type="scientific">viral metagenome</name>
    <dbReference type="NCBI Taxonomy" id="1070528"/>
    <lineage>
        <taxon>unclassified sequences</taxon>
        <taxon>metagenomes</taxon>
        <taxon>organismal metagenomes</taxon>
    </lineage>
</organism>
<feature type="region of interest" description="Disordered" evidence="2">
    <location>
        <begin position="1"/>
        <end position="108"/>
    </location>
</feature>
<feature type="compositionally biased region" description="Basic and acidic residues" evidence="2">
    <location>
        <begin position="93"/>
        <end position="108"/>
    </location>
</feature>
<name>A0A6C0E0G5_9ZZZZ</name>
<feature type="region of interest" description="Disordered" evidence="2">
    <location>
        <begin position="359"/>
        <end position="380"/>
    </location>
</feature>
<feature type="compositionally biased region" description="Basic and acidic residues" evidence="2">
    <location>
        <begin position="1"/>
        <end position="23"/>
    </location>
</feature>
<feature type="region of interest" description="Disordered" evidence="2">
    <location>
        <begin position="295"/>
        <end position="319"/>
    </location>
</feature>